<name>A0A7G6YBZ1_9MICO</name>
<dbReference type="PANTHER" id="PTHR39515:SF2">
    <property type="entry name" value="HTH-TYPE TRANSCRIPTIONAL REGULATOR RV0880"/>
    <property type="match status" value="1"/>
</dbReference>
<dbReference type="Pfam" id="PF01047">
    <property type="entry name" value="MarR"/>
    <property type="match status" value="1"/>
</dbReference>
<dbReference type="InterPro" id="IPR000835">
    <property type="entry name" value="HTH_MarR-typ"/>
</dbReference>
<dbReference type="AlphaFoldDB" id="A0A7G6YBZ1"/>
<dbReference type="InterPro" id="IPR036388">
    <property type="entry name" value="WH-like_DNA-bd_sf"/>
</dbReference>
<evidence type="ECO:0000313" key="5">
    <source>
        <dbReference type="EMBL" id="QNE36006.1"/>
    </source>
</evidence>
<dbReference type="InterPro" id="IPR036390">
    <property type="entry name" value="WH_DNA-bd_sf"/>
</dbReference>
<sequence>MGRLSTHDLSSALRIAVARLSRRLRAEKEDDELSDTQTSTLAFLVREGSGTIGRLSEHERVTPPSMNRTVNHLEQAGYVQRTADAVDGRKVIVVPTESGLRLVAETRRRRDAWLNQRLRTLTPEQRETLAEAAAIMREIADS</sequence>
<dbReference type="PROSITE" id="PS01117">
    <property type="entry name" value="HTH_MARR_1"/>
    <property type="match status" value="1"/>
</dbReference>
<dbReference type="RefSeq" id="WP_185275438.1">
    <property type="nucleotide sequence ID" value="NZ_CP043641.1"/>
</dbReference>
<dbReference type="PANTHER" id="PTHR39515">
    <property type="entry name" value="CONSERVED PROTEIN"/>
    <property type="match status" value="1"/>
</dbReference>
<dbReference type="SMART" id="SM00347">
    <property type="entry name" value="HTH_MARR"/>
    <property type="match status" value="1"/>
</dbReference>
<dbReference type="SUPFAM" id="SSF46785">
    <property type="entry name" value="Winged helix' DNA-binding domain"/>
    <property type="match status" value="1"/>
</dbReference>
<reference evidence="6" key="1">
    <citation type="submission" date="2019-09" db="EMBL/GenBank/DDBJ databases">
        <title>Antimicrobial potential of Antarctic Bacteria.</title>
        <authorList>
            <person name="Benaud N."/>
            <person name="Edwards R.J."/>
            <person name="Ferrari B.C."/>
        </authorList>
    </citation>
    <scope>NUCLEOTIDE SEQUENCE [LARGE SCALE GENOMIC DNA]</scope>
    <source>
        <strain evidence="6">INR9</strain>
    </source>
</reference>
<dbReference type="Proteomes" id="UP000515511">
    <property type="component" value="Chromosome"/>
</dbReference>
<keyword evidence="2" id="KW-0238">DNA-binding</keyword>
<evidence type="ECO:0000256" key="3">
    <source>
        <dbReference type="ARBA" id="ARBA00023163"/>
    </source>
</evidence>
<dbReference type="EMBL" id="CP043641">
    <property type="protein sequence ID" value="QNE36006.1"/>
    <property type="molecule type" value="Genomic_DNA"/>
</dbReference>
<organism evidence="5 6">
    <name type="scientific">Leifsonia shinshuensis</name>
    <dbReference type="NCBI Taxonomy" id="150026"/>
    <lineage>
        <taxon>Bacteria</taxon>
        <taxon>Bacillati</taxon>
        <taxon>Actinomycetota</taxon>
        <taxon>Actinomycetes</taxon>
        <taxon>Micrococcales</taxon>
        <taxon>Microbacteriaceae</taxon>
        <taxon>Leifsonia</taxon>
    </lineage>
</organism>
<evidence type="ECO:0000313" key="6">
    <source>
        <dbReference type="Proteomes" id="UP000515511"/>
    </source>
</evidence>
<dbReference type="KEGG" id="lse:F1C12_13305"/>
<dbReference type="InterPro" id="IPR023187">
    <property type="entry name" value="Tscrpt_reg_MarR-type_CS"/>
</dbReference>
<dbReference type="PROSITE" id="PS50995">
    <property type="entry name" value="HTH_MARR_2"/>
    <property type="match status" value="1"/>
</dbReference>
<evidence type="ECO:0000259" key="4">
    <source>
        <dbReference type="PROSITE" id="PS50995"/>
    </source>
</evidence>
<evidence type="ECO:0000256" key="1">
    <source>
        <dbReference type="ARBA" id="ARBA00023015"/>
    </source>
</evidence>
<evidence type="ECO:0000256" key="2">
    <source>
        <dbReference type="ARBA" id="ARBA00023125"/>
    </source>
</evidence>
<accession>A0A7G6YBZ1</accession>
<dbReference type="InterPro" id="IPR052526">
    <property type="entry name" value="HTH-type_Bedaq_tolerance"/>
</dbReference>
<dbReference type="Gene3D" id="1.10.10.10">
    <property type="entry name" value="Winged helix-like DNA-binding domain superfamily/Winged helix DNA-binding domain"/>
    <property type="match status" value="1"/>
</dbReference>
<gene>
    <name evidence="5" type="ORF">F1C12_13305</name>
</gene>
<protein>
    <submittedName>
        <fullName evidence="5">MarR family transcriptional regulator</fullName>
    </submittedName>
</protein>
<feature type="domain" description="HTH marR-type" evidence="4">
    <location>
        <begin position="6"/>
        <end position="138"/>
    </location>
</feature>
<dbReference type="GO" id="GO:0003677">
    <property type="term" value="F:DNA binding"/>
    <property type="evidence" value="ECO:0007669"/>
    <property type="project" value="UniProtKB-KW"/>
</dbReference>
<dbReference type="GO" id="GO:0003700">
    <property type="term" value="F:DNA-binding transcription factor activity"/>
    <property type="evidence" value="ECO:0007669"/>
    <property type="project" value="InterPro"/>
</dbReference>
<keyword evidence="3" id="KW-0804">Transcription</keyword>
<keyword evidence="1" id="KW-0805">Transcription regulation</keyword>
<proteinExistence type="predicted"/>